<proteinExistence type="predicted"/>
<dbReference type="Gramene" id="Bo8g059250.1">
    <property type="protein sequence ID" value="Bo8g059250.1"/>
    <property type="gene ID" value="Bo8g059250"/>
</dbReference>
<accession>A0A0D3DNV7</accession>
<dbReference type="AlphaFoldDB" id="A0A0D3DNV7"/>
<protein>
    <recommendedName>
        <fullName evidence="2">Myb-like domain-containing protein</fullName>
    </recommendedName>
</protein>
<dbReference type="EnsemblPlants" id="Bo8g059250.1">
    <property type="protein sequence ID" value="Bo8g059250.1"/>
    <property type="gene ID" value="Bo8g059250"/>
</dbReference>
<sequence>MDPNNLPSKSSSYVGLLHSQQGSVFHENFPYESFHSSVNFGESQPFPAFSSQQSQDAPLEPPVQTPAARGVRRKWNPEDDEVLISAWLNTSKDAIVANEQRSGAFWKRVAAYYAASPHGREDGGREHGCCKKRWHRINEDVNKFCAAYSAAEREMRSGESDTDVLKKAHDIFFSDQEHKFTLEHAWCVLRFEQKCLSLNTPTTGGISKRKNVEVNSQTSTNEGFVDVESRPEGVKADKAKRNTGKGTTVAEIATVWEMKKDNLKHSLFAQTQEAVRKDVERAFGVLQARFAVVRNPSNIWDKEKIGNIMRACIILHNMIVEDERSSRRDENVDEFEEGDVETFSVNMPSTVGSTLERRTSVRNRQVHQHLKNDLIENIWTKFGHPTNNI</sequence>
<name>A0A0D3DNV7_BRAOL</name>
<keyword evidence="4" id="KW-1185">Reference proteome</keyword>
<reference evidence="3 4" key="1">
    <citation type="journal article" date="2014" name="Genome Biol.">
        <title>Transcriptome and methylome profiling reveals relics of genome dominance in the mesopolyploid Brassica oleracea.</title>
        <authorList>
            <person name="Parkin I.A."/>
            <person name="Koh C."/>
            <person name="Tang H."/>
            <person name="Robinson S.J."/>
            <person name="Kagale S."/>
            <person name="Clarke W.E."/>
            <person name="Town C.D."/>
            <person name="Nixon J."/>
            <person name="Krishnakumar V."/>
            <person name="Bidwell S.L."/>
            <person name="Denoeud F."/>
            <person name="Belcram H."/>
            <person name="Links M.G."/>
            <person name="Just J."/>
            <person name="Clarke C."/>
            <person name="Bender T."/>
            <person name="Huebert T."/>
            <person name="Mason A.S."/>
            <person name="Pires J.C."/>
            <person name="Barker G."/>
            <person name="Moore J."/>
            <person name="Walley P.G."/>
            <person name="Manoli S."/>
            <person name="Batley J."/>
            <person name="Edwards D."/>
            <person name="Nelson M.N."/>
            <person name="Wang X."/>
            <person name="Paterson A.H."/>
            <person name="King G."/>
            <person name="Bancroft I."/>
            <person name="Chalhoub B."/>
            <person name="Sharpe A.G."/>
        </authorList>
    </citation>
    <scope>NUCLEOTIDE SEQUENCE</scope>
    <source>
        <strain evidence="3 4">cv. TO1000</strain>
    </source>
</reference>
<evidence type="ECO:0000256" key="1">
    <source>
        <dbReference type="SAM" id="MobiDB-lite"/>
    </source>
</evidence>
<feature type="region of interest" description="Disordered" evidence="1">
    <location>
        <begin position="45"/>
        <end position="73"/>
    </location>
</feature>
<dbReference type="InterPro" id="IPR001005">
    <property type="entry name" value="SANT/Myb"/>
</dbReference>
<evidence type="ECO:0000313" key="4">
    <source>
        <dbReference type="Proteomes" id="UP000032141"/>
    </source>
</evidence>
<dbReference type="PANTHER" id="PTHR45023">
    <property type="match status" value="1"/>
</dbReference>
<dbReference type="PROSITE" id="PS50090">
    <property type="entry name" value="MYB_LIKE"/>
    <property type="match status" value="1"/>
</dbReference>
<organism evidence="3 4">
    <name type="scientific">Brassica oleracea var. oleracea</name>
    <dbReference type="NCBI Taxonomy" id="109376"/>
    <lineage>
        <taxon>Eukaryota</taxon>
        <taxon>Viridiplantae</taxon>
        <taxon>Streptophyta</taxon>
        <taxon>Embryophyta</taxon>
        <taxon>Tracheophyta</taxon>
        <taxon>Spermatophyta</taxon>
        <taxon>Magnoliopsida</taxon>
        <taxon>eudicotyledons</taxon>
        <taxon>Gunneridae</taxon>
        <taxon>Pentapetalae</taxon>
        <taxon>rosids</taxon>
        <taxon>malvids</taxon>
        <taxon>Brassicales</taxon>
        <taxon>Brassicaceae</taxon>
        <taxon>Brassiceae</taxon>
        <taxon>Brassica</taxon>
    </lineage>
</organism>
<feature type="domain" description="Myb-like" evidence="2">
    <location>
        <begin position="72"/>
        <end position="138"/>
    </location>
</feature>
<dbReference type="HOGENOM" id="CLU_012390_5_3_1"/>
<dbReference type="Pfam" id="PF04827">
    <property type="entry name" value="Plant_tran"/>
    <property type="match status" value="1"/>
</dbReference>
<dbReference type="Proteomes" id="UP000032141">
    <property type="component" value="Chromosome C8"/>
</dbReference>
<feature type="compositionally biased region" description="Low complexity" evidence="1">
    <location>
        <begin position="45"/>
        <end position="55"/>
    </location>
</feature>
<reference evidence="3" key="2">
    <citation type="submission" date="2015-03" db="UniProtKB">
        <authorList>
            <consortium name="EnsemblPlants"/>
        </authorList>
    </citation>
    <scope>IDENTIFICATION</scope>
</reference>
<dbReference type="InterPro" id="IPR006912">
    <property type="entry name" value="Harbinger_derived_prot"/>
</dbReference>
<dbReference type="PANTHER" id="PTHR45023:SF4">
    <property type="entry name" value="GLYCINE-RICH PROTEIN-RELATED"/>
    <property type="match status" value="1"/>
</dbReference>
<evidence type="ECO:0000259" key="2">
    <source>
        <dbReference type="PROSITE" id="PS50090"/>
    </source>
</evidence>
<evidence type="ECO:0000313" key="3">
    <source>
        <dbReference type="EnsemblPlants" id="Bo8g059250.1"/>
    </source>
</evidence>